<dbReference type="SUPFAM" id="SSF53639">
    <property type="entry name" value="AraD/HMP-PK domain-like"/>
    <property type="match status" value="1"/>
</dbReference>
<feature type="region of interest" description="Disordered" evidence="2">
    <location>
        <begin position="1"/>
        <end position="32"/>
    </location>
</feature>
<protein>
    <submittedName>
        <fullName evidence="4">Class II aldolase/adducin family protein</fullName>
    </submittedName>
</protein>
<sequence>MTATESGFQPRSGKLRIPTPPTFEDPAEEREHRKQRLAGALRIFGRFGFSEGVAGHITARDPELTDHFWVNPFGMSFRHVKVSDLILVDHRGEVVHGDRPVNRAAFVIHSAIHRARPDVVAAAHAHSVYGKAWSALGRPLDPLTQDACMFYGDHVVVTDGGGAIVLDESAGKALAAGLGPHKAAIHRNHGLFTVGQTVDEAAWWFITMERSCQAQILAESVGEPHLIDDDDARYTFEQTGFPLAGWFSFQPLWDEIVRSDPDLFD</sequence>
<dbReference type="SMART" id="SM01007">
    <property type="entry name" value="Aldolase_II"/>
    <property type="match status" value="1"/>
</dbReference>
<evidence type="ECO:0000256" key="2">
    <source>
        <dbReference type="SAM" id="MobiDB-lite"/>
    </source>
</evidence>
<dbReference type="NCBIfam" id="NF004855">
    <property type="entry name" value="PRK06208.1"/>
    <property type="match status" value="1"/>
</dbReference>
<dbReference type="InterPro" id="IPR051017">
    <property type="entry name" value="Aldolase-II_Adducin_sf"/>
</dbReference>
<accession>A0ABW9QQ87</accession>
<proteinExistence type="inferred from homology"/>
<name>A0ABW9QQ87_9ACTN</name>
<dbReference type="Proteomes" id="UP000437736">
    <property type="component" value="Unassembled WGS sequence"/>
</dbReference>
<comment type="caution">
    <text evidence="4">The sequence shown here is derived from an EMBL/GenBank/DDBJ whole genome shotgun (WGS) entry which is preliminary data.</text>
</comment>
<dbReference type="InterPro" id="IPR001303">
    <property type="entry name" value="Aldolase_II/adducin_N"/>
</dbReference>
<dbReference type="Gene3D" id="3.40.225.10">
    <property type="entry name" value="Class II aldolase/adducin N-terminal domain"/>
    <property type="match status" value="1"/>
</dbReference>
<evidence type="ECO:0000313" key="4">
    <source>
        <dbReference type="EMBL" id="MST31685.1"/>
    </source>
</evidence>
<evidence type="ECO:0000259" key="3">
    <source>
        <dbReference type="SMART" id="SM01007"/>
    </source>
</evidence>
<evidence type="ECO:0000256" key="1">
    <source>
        <dbReference type="ARBA" id="ARBA00037961"/>
    </source>
</evidence>
<evidence type="ECO:0000313" key="5">
    <source>
        <dbReference type="Proteomes" id="UP000437736"/>
    </source>
</evidence>
<reference evidence="4 5" key="1">
    <citation type="submission" date="2019-11" db="EMBL/GenBank/DDBJ databases">
        <title>Acidiferrimicrobium australis gen. nov., sp. nov., an acidophilic and obligately heterotrophic, member of the Actinobacteria that catalyses dissimilatory oxido- reduction of iron isolated from metal-rich acidic water in Chile.</title>
        <authorList>
            <person name="Gonzalez D."/>
            <person name="Huber K."/>
            <person name="Hedrich S."/>
            <person name="Rojas-Villalobos C."/>
            <person name="Quatrini R."/>
            <person name="Dinamarca M.A."/>
            <person name="Schwarz A."/>
            <person name="Canales C."/>
            <person name="Nancucheo I."/>
        </authorList>
    </citation>
    <scope>NUCLEOTIDE SEQUENCE [LARGE SCALE GENOMIC DNA]</scope>
    <source>
        <strain evidence="4 5">USS-CCA1</strain>
    </source>
</reference>
<dbReference type="EMBL" id="WJHE01000116">
    <property type="protein sequence ID" value="MST31685.1"/>
    <property type="molecule type" value="Genomic_DNA"/>
</dbReference>
<feature type="domain" description="Class II aldolase/adducin N-terminal" evidence="3">
    <location>
        <begin position="35"/>
        <end position="216"/>
    </location>
</feature>
<dbReference type="PANTHER" id="PTHR10672">
    <property type="entry name" value="ADDUCIN"/>
    <property type="match status" value="1"/>
</dbReference>
<keyword evidence="5" id="KW-1185">Reference proteome</keyword>
<dbReference type="InterPro" id="IPR036409">
    <property type="entry name" value="Aldolase_II/adducin_N_sf"/>
</dbReference>
<gene>
    <name evidence="4" type="ORF">GHK86_02945</name>
</gene>
<organism evidence="4 5">
    <name type="scientific">Acidiferrimicrobium australe</name>
    <dbReference type="NCBI Taxonomy" id="2664430"/>
    <lineage>
        <taxon>Bacteria</taxon>
        <taxon>Bacillati</taxon>
        <taxon>Actinomycetota</taxon>
        <taxon>Acidimicrobiia</taxon>
        <taxon>Acidimicrobiales</taxon>
        <taxon>Acidimicrobiaceae</taxon>
        <taxon>Acidiferrimicrobium</taxon>
    </lineage>
</organism>
<comment type="similarity">
    <text evidence="1">Belongs to the aldolase class II family.</text>
</comment>
<dbReference type="Pfam" id="PF00596">
    <property type="entry name" value="Aldolase_II"/>
    <property type="match status" value="1"/>
</dbReference>
<dbReference type="PANTHER" id="PTHR10672:SF3">
    <property type="entry name" value="PROTEIN HU-LI TAI SHAO"/>
    <property type="match status" value="1"/>
</dbReference>